<dbReference type="InterPro" id="IPR041636">
    <property type="entry name" value="RNase_J_C"/>
</dbReference>
<dbReference type="EMBL" id="BLYV01000425">
    <property type="protein sequence ID" value="GFP14086.1"/>
    <property type="molecule type" value="Genomic_DNA"/>
</dbReference>
<protein>
    <recommendedName>
        <fullName evidence="2">Ribonuclease J C-terminal domain-containing protein</fullName>
    </recommendedName>
</protein>
<reference evidence="3" key="1">
    <citation type="submission" date="2020-07" db="EMBL/GenBank/DDBJ databases">
        <title>Draft genome sequence of Lactobacillus helveticus strain JCM 1062.</title>
        <authorList>
            <person name="Endo A."/>
            <person name="Maeno S."/>
            <person name="Kido Y."/>
        </authorList>
    </citation>
    <scope>NUCLEOTIDE SEQUENCE</scope>
    <source>
        <strain evidence="3">JCM 1062</strain>
    </source>
</reference>
<evidence type="ECO:0000313" key="4">
    <source>
        <dbReference type="Proteomes" id="UP000630086"/>
    </source>
</evidence>
<comment type="caution">
    <text evidence="3">The sequence shown here is derived from an EMBL/GenBank/DDBJ whole genome shotgun (WGS) entry which is preliminary data.</text>
</comment>
<feature type="domain" description="Ribonuclease J C-terminal" evidence="2">
    <location>
        <begin position="2"/>
        <end position="55"/>
    </location>
</feature>
<accession>A0AAV4E740</accession>
<evidence type="ECO:0000259" key="2">
    <source>
        <dbReference type="Pfam" id="PF17770"/>
    </source>
</evidence>
<gene>
    <name evidence="3" type="ORF">LHEJCM1062_19580</name>
</gene>
<feature type="compositionally biased region" description="Basic and acidic residues" evidence="1">
    <location>
        <begin position="65"/>
        <end position="75"/>
    </location>
</feature>
<proteinExistence type="predicted"/>
<organism evidence="3 4">
    <name type="scientific">Lactobacillus helveticus</name>
    <name type="common">Lactobacillus suntoryeus</name>
    <dbReference type="NCBI Taxonomy" id="1587"/>
    <lineage>
        <taxon>Bacteria</taxon>
        <taxon>Bacillati</taxon>
        <taxon>Bacillota</taxon>
        <taxon>Bacilli</taxon>
        <taxon>Lactobacillales</taxon>
        <taxon>Lactobacillaceae</taxon>
        <taxon>Lactobacillus</taxon>
    </lineage>
</organism>
<dbReference type="Proteomes" id="UP000630086">
    <property type="component" value="Unassembled WGS sequence"/>
</dbReference>
<evidence type="ECO:0000256" key="1">
    <source>
        <dbReference type="SAM" id="MobiDB-lite"/>
    </source>
</evidence>
<dbReference type="Gene3D" id="3.10.20.580">
    <property type="match status" value="1"/>
</dbReference>
<dbReference type="AlphaFoldDB" id="A0AAV4E740"/>
<feature type="region of interest" description="Disordered" evidence="1">
    <location>
        <begin position="55"/>
        <end position="91"/>
    </location>
</feature>
<evidence type="ECO:0000313" key="3">
    <source>
        <dbReference type="EMBL" id="GFP14086.1"/>
    </source>
</evidence>
<sequence>MNDSIEVIKKAINSNFEHKKFDWTELKQDIRSDLEKFLYKKTNRRPVILPVVMEVNQNRHRAMQKRNEKKQENNKTHSSNNKTRNNKEKKD</sequence>
<name>A0AAV4E740_LACHE</name>
<dbReference type="Pfam" id="PF17770">
    <property type="entry name" value="RNase_J_C"/>
    <property type="match status" value="1"/>
</dbReference>